<dbReference type="Pfam" id="PF07987">
    <property type="entry name" value="DUF1775"/>
    <property type="match status" value="1"/>
</dbReference>
<feature type="transmembrane region" description="Helical" evidence="2">
    <location>
        <begin position="196"/>
        <end position="215"/>
    </location>
</feature>
<comment type="caution">
    <text evidence="5">The sequence shown here is derived from an EMBL/GenBank/DDBJ whole genome shotgun (WGS) entry which is preliminary data.</text>
</comment>
<sequence>MKQWIRKISKTALLLAATFFFFNGVASAHVTVNPKVSAPGGWETYTIKIPVEKNVPTTKVVLKIPAGVEFESYQPDPNWNIKTEKDSSGKVNTVTWEAKGNGILPGQFEQFQFIAKNPDKETKVAWNAYQYYKDGSIVEWTGAENTDTPHSVTEITASPQKTVQSDEQGHDHDSSVTSPSDEKKQTDHNGSSAETVSVVLSIAAVVLSLIALIVASRKKRS</sequence>
<dbReference type="HOGENOM" id="CLU_087540_2_0_9"/>
<evidence type="ECO:0000256" key="1">
    <source>
        <dbReference type="SAM" id="MobiDB-lite"/>
    </source>
</evidence>
<keyword evidence="2" id="KW-0472">Membrane</keyword>
<dbReference type="Gene3D" id="2.60.40.2230">
    <property type="entry name" value="Uncharacterised protein YcnI-like PF07987, DUF1775"/>
    <property type="match status" value="1"/>
</dbReference>
<evidence type="ECO:0000313" key="5">
    <source>
        <dbReference type="EMBL" id="EHL78488.1"/>
    </source>
</evidence>
<dbReference type="InterPro" id="IPR038507">
    <property type="entry name" value="YcnI-like_sf"/>
</dbReference>
<feature type="domain" description="YncI copper-binding" evidence="4">
    <location>
        <begin position="29"/>
        <end position="147"/>
    </location>
</feature>
<evidence type="ECO:0000256" key="3">
    <source>
        <dbReference type="SAM" id="SignalP"/>
    </source>
</evidence>
<reference evidence="5 6" key="1">
    <citation type="submission" date="2011-09" db="EMBL/GenBank/DDBJ databases">
        <title>The Genome Sequence of Bacillus smithii 7_3_47FAA.</title>
        <authorList>
            <consortium name="The Broad Institute Genome Sequencing Platform"/>
            <person name="Earl A."/>
            <person name="Ward D."/>
            <person name="Feldgarden M."/>
            <person name="Gevers D."/>
            <person name="Daigneault M."/>
            <person name="Strauss J."/>
            <person name="Allen-Vercoe E."/>
            <person name="Young S.K."/>
            <person name="Zeng Q."/>
            <person name="Gargeya S."/>
            <person name="Fitzgerald M."/>
            <person name="Haas B."/>
            <person name="Abouelleil A."/>
            <person name="Alvarado L."/>
            <person name="Arachchi H.M."/>
            <person name="Berlin A."/>
            <person name="Brown A."/>
            <person name="Chapman S.B."/>
            <person name="Chen Z."/>
            <person name="Dunbar C."/>
            <person name="Freedman E."/>
            <person name="Gearin G."/>
            <person name="Goldberg J."/>
            <person name="Griggs A."/>
            <person name="Gujja S."/>
            <person name="Heiman D."/>
            <person name="Howarth C."/>
            <person name="Larson L."/>
            <person name="Lui A."/>
            <person name="MacDonald P.J.P."/>
            <person name="Montmayeur A."/>
            <person name="Murphy C."/>
            <person name="Neiman D."/>
            <person name="Pearson M."/>
            <person name="Priest M."/>
            <person name="Roberts A."/>
            <person name="Saif S."/>
            <person name="Shea T."/>
            <person name="Shenoy N."/>
            <person name="Sisk P."/>
            <person name="Stolte C."/>
            <person name="Sykes S."/>
            <person name="Wortman J."/>
            <person name="Nusbaum C."/>
            <person name="Birren B."/>
        </authorList>
    </citation>
    <scope>NUCLEOTIDE SEQUENCE [LARGE SCALE GENOMIC DNA]</scope>
    <source>
        <strain evidence="5 6">7_3_47FAA</strain>
    </source>
</reference>
<dbReference type="RefSeq" id="WP_003353660.1">
    <property type="nucleotide sequence ID" value="NZ_JH414748.1"/>
</dbReference>
<feature type="chain" id="PRO_5003526721" description="YncI copper-binding domain-containing protein" evidence="3">
    <location>
        <begin position="29"/>
        <end position="221"/>
    </location>
</feature>
<protein>
    <recommendedName>
        <fullName evidence="4">YncI copper-binding domain-containing protein</fullName>
    </recommendedName>
</protein>
<feature type="compositionally biased region" description="Basic and acidic residues" evidence="1">
    <location>
        <begin position="167"/>
        <end position="187"/>
    </location>
</feature>
<accession>G9QK26</accession>
<dbReference type="InterPro" id="IPR012533">
    <property type="entry name" value="YcnI-copper_dom"/>
</dbReference>
<proteinExistence type="predicted"/>
<evidence type="ECO:0000256" key="2">
    <source>
        <dbReference type="SAM" id="Phobius"/>
    </source>
</evidence>
<dbReference type="CDD" id="cd08545">
    <property type="entry name" value="YcnI_like"/>
    <property type="match status" value="1"/>
</dbReference>
<organism evidence="5 6">
    <name type="scientific">Bacillus smithii 7_3_47FAA</name>
    <dbReference type="NCBI Taxonomy" id="665952"/>
    <lineage>
        <taxon>Bacteria</taxon>
        <taxon>Bacillati</taxon>
        <taxon>Bacillota</taxon>
        <taxon>Bacilli</taxon>
        <taxon>Bacillales</taxon>
        <taxon>Bacillaceae</taxon>
        <taxon>Bacillus</taxon>
    </lineage>
</organism>
<dbReference type="EMBL" id="ACWF01000068">
    <property type="protein sequence ID" value="EHL78488.1"/>
    <property type="molecule type" value="Genomic_DNA"/>
</dbReference>
<dbReference type="Proteomes" id="UP000011747">
    <property type="component" value="Unassembled WGS sequence"/>
</dbReference>
<keyword evidence="6" id="KW-1185">Reference proteome</keyword>
<gene>
    <name evidence="5" type="ORF">HMPREF1015_01565</name>
</gene>
<feature type="region of interest" description="Disordered" evidence="1">
    <location>
        <begin position="159"/>
        <end position="192"/>
    </location>
</feature>
<evidence type="ECO:0000313" key="6">
    <source>
        <dbReference type="Proteomes" id="UP000011747"/>
    </source>
</evidence>
<dbReference type="PATRIC" id="fig|665952.3.peg.1350"/>
<keyword evidence="2" id="KW-0812">Transmembrane</keyword>
<keyword evidence="2" id="KW-1133">Transmembrane helix</keyword>
<feature type="signal peptide" evidence="3">
    <location>
        <begin position="1"/>
        <end position="28"/>
    </location>
</feature>
<keyword evidence="3" id="KW-0732">Signal</keyword>
<name>G9QK26_9BACI</name>
<evidence type="ECO:0000259" key="4">
    <source>
        <dbReference type="Pfam" id="PF07987"/>
    </source>
</evidence>
<dbReference type="AlphaFoldDB" id="G9QK26"/>